<evidence type="ECO:0000259" key="13">
    <source>
        <dbReference type="PROSITE" id="PS50885"/>
    </source>
</evidence>
<feature type="domain" description="Histidine kinase" evidence="12">
    <location>
        <begin position="215"/>
        <end position="410"/>
    </location>
</feature>
<evidence type="ECO:0000256" key="5">
    <source>
        <dbReference type="ARBA" id="ARBA00022679"/>
    </source>
</evidence>
<evidence type="ECO:0000256" key="6">
    <source>
        <dbReference type="ARBA" id="ARBA00022692"/>
    </source>
</evidence>
<dbReference type="PROSITE" id="PS50885">
    <property type="entry name" value="HAMP"/>
    <property type="match status" value="1"/>
</dbReference>
<comment type="subcellular location">
    <subcellularLocation>
        <location evidence="2">Membrane</location>
    </subcellularLocation>
</comment>
<accession>A0A6M2BWB5</accession>
<feature type="transmembrane region" description="Helical" evidence="11">
    <location>
        <begin position="12"/>
        <end position="34"/>
    </location>
</feature>
<feature type="transmembrane region" description="Helical" evidence="11">
    <location>
        <begin position="129"/>
        <end position="148"/>
    </location>
</feature>
<dbReference type="GO" id="GO:0005886">
    <property type="term" value="C:plasma membrane"/>
    <property type="evidence" value="ECO:0007669"/>
    <property type="project" value="TreeGrafter"/>
</dbReference>
<dbReference type="SMART" id="SM00387">
    <property type="entry name" value="HATPase_c"/>
    <property type="match status" value="1"/>
</dbReference>
<keyword evidence="5" id="KW-0808">Transferase</keyword>
<evidence type="ECO:0000256" key="11">
    <source>
        <dbReference type="SAM" id="Phobius"/>
    </source>
</evidence>
<dbReference type="Proteomes" id="UP000472676">
    <property type="component" value="Unassembled WGS sequence"/>
</dbReference>
<dbReference type="InterPro" id="IPR004358">
    <property type="entry name" value="Sig_transdc_His_kin-like_C"/>
</dbReference>
<reference evidence="14 15" key="1">
    <citation type="journal article" date="2014" name="Int. J. Syst. Evol. Microbiol.">
        <title>Solimonas terrae sp. nov., isolated from soil.</title>
        <authorList>
            <person name="Kim S.J."/>
            <person name="Moon J.Y."/>
            <person name="Weon H.Y."/>
            <person name="Ahn J.H."/>
            <person name="Chen W.M."/>
            <person name="Kwon S.W."/>
        </authorList>
    </citation>
    <scope>NUCLEOTIDE SEQUENCE [LARGE SCALE GENOMIC DNA]</scope>
    <source>
        <strain evidence="14 15">KIS83-12</strain>
    </source>
</reference>
<dbReference type="InterPro" id="IPR036097">
    <property type="entry name" value="HisK_dim/P_sf"/>
</dbReference>
<organism evidence="14 15">
    <name type="scientific">Solimonas terrae</name>
    <dbReference type="NCBI Taxonomy" id="1396819"/>
    <lineage>
        <taxon>Bacteria</taxon>
        <taxon>Pseudomonadati</taxon>
        <taxon>Pseudomonadota</taxon>
        <taxon>Gammaproteobacteria</taxon>
        <taxon>Nevskiales</taxon>
        <taxon>Nevskiaceae</taxon>
        <taxon>Solimonas</taxon>
    </lineage>
</organism>
<dbReference type="Pfam" id="PF00512">
    <property type="entry name" value="HisKA"/>
    <property type="match status" value="1"/>
</dbReference>
<evidence type="ECO:0000256" key="7">
    <source>
        <dbReference type="ARBA" id="ARBA00022777"/>
    </source>
</evidence>
<dbReference type="InterPro" id="IPR003661">
    <property type="entry name" value="HisK_dim/P_dom"/>
</dbReference>
<evidence type="ECO:0000256" key="4">
    <source>
        <dbReference type="ARBA" id="ARBA00022553"/>
    </source>
</evidence>
<dbReference type="Gene3D" id="1.10.287.130">
    <property type="match status" value="1"/>
</dbReference>
<dbReference type="InterPro" id="IPR003594">
    <property type="entry name" value="HATPase_dom"/>
</dbReference>
<keyword evidence="10 11" id="KW-0472">Membrane</keyword>
<dbReference type="RefSeq" id="WP_166260314.1">
    <property type="nucleotide sequence ID" value="NZ_JAAMOW010000009.1"/>
</dbReference>
<keyword evidence="4" id="KW-0597">Phosphoprotein</keyword>
<dbReference type="InterPro" id="IPR050428">
    <property type="entry name" value="TCS_sensor_his_kinase"/>
</dbReference>
<name>A0A6M2BWB5_9GAMM</name>
<dbReference type="EMBL" id="JAAMOW010000009">
    <property type="protein sequence ID" value="NGY06555.1"/>
    <property type="molecule type" value="Genomic_DNA"/>
</dbReference>
<evidence type="ECO:0000256" key="10">
    <source>
        <dbReference type="ARBA" id="ARBA00023136"/>
    </source>
</evidence>
<dbReference type="PANTHER" id="PTHR45436">
    <property type="entry name" value="SENSOR HISTIDINE KINASE YKOH"/>
    <property type="match status" value="1"/>
</dbReference>
<dbReference type="CDD" id="cd00082">
    <property type="entry name" value="HisKA"/>
    <property type="match status" value="1"/>
</dbReference>
<keyword evidence="15" id="KW-1185">Reference proteome</keyword>
<dbReference type="InterPro" id="IPR003660">
    <property type="entry name" value="HAMP_dom"/>
</dbReference>
<keyword evidence="8 11" id="KW-1133">Transmembrane helix</keyword>
<dbReference type="InterPro" id="IPR005467">
    <property type="entry name" value="His_kinase_dom"/>
</dbReference>
<evidence type="ECO:0000259" key="12">
    <source>
        <dbReference type="PROSITE" id="PS50109"/>
    </source>
</evidence>
<feature type="domain" description="HAMP" evidence="13">
    <location>
        <begin position="154"/>
        <end position="207"/>
    </location>
</feature>
<evidence type="ECO:0000256" key="1">
    <source>
        <dbReference type="ARBA" id="ARBA00000085"/>
    </source>
</evidence>
<evidence type="ECO:0000256" key="9">
    <source>
        <dbReference type="ARBA" id="ARBA00023012"/>
    </source>
</evidence>
<dbReference type="SUPFAM" id="SSF47384">
    <property type="entry name" value="Homodimeric domain of signal transducing histidine kinase"/>
    <property type="match status" value="1"/>
</dbReference>
<dbReference type="PROSITE" id="PS50109">
    <property type="entry name" value="HIS_KIN"/>
    <property type="match status" value="1"/>
</dbReference>
<dbReference type="PANTHER" id="PTHR45436:SF16">
    <property type="entry name" value="HISTIDINE KINASE"/>
    <property type="match status" value="1"/>
</dbReference>
<comment type="catalytic activity">
    <reaction evidence="1">
        <text>ATP + protein L-histidine = ADP + protein N-phospho-L-histidine.</text>
        <dbReference type="EC" id="2.7.13.3"/>
    </reaction>
</comment>
<sequence>MARRRRSTLHRRLVWGLVSLSLLIAVLASIGVWLSDKYIEDAAVRDLMERELSYMMGPHAPDRRQSAHDALRFFAGEQVPDSLKSYGPGYYEDLEIGGRSFNLLVRKTADDGNAYLLYDITFVETREQLLVWAAGASLIAVAVFSLLASRWLAQRALAPLDQLVDQLAQLNPERRGQRIDLQVEDSELSVIAEAINGYMVELDALVERERAFAAAASHELRTPIAVIQGASETLALQGSQPALKRIDRAVTMARHELDALLALSRVQESPRMVNLELRAWLRELAEPYLEVMPRAGLTWDAEFPVTLATAPGAIAAVFTNLLRNALQASPGAQVTVRLRADRIIVEDEGPGIAPADLPHVFEPRFRSRDGGTGMGLYIAQTLALRFGWNLTLVNRTPRGAVATLQFAVRTA</sequence>
<keyword evidence="7 14" id="KW-0418">Kinase</keyword>
<dbReference type="SUPFAM" id="SSF55874">
    <property type="entry name" value="ATPase domain of HSP90 chaperone/DNA topoisomerase II/histidine kinase"/>
    <property type="match status" value="1"/>
</dbReference>
<keyword evidence="9" id="KW-0902">Two-component regulatory system</keyword>
<protein>
    <recommendedName>
        <fullName evidence="3">histidine kinase</fullName>
        <ecNumber evidence="3">2.7.13.3</ecNumber>
    </recommendedName>
</protein>
<comment type="caution">
    <text evidence="14">The sequence shown here is derived from an EMBL/GenBank/DDBJ whole genome shotgun (WGS) entry which is preliminary data.</text>
</comment>
<dbReference type="SMART" id="SM00388">
    <property type="entry name" value="HisKA"/>
    <property type="match status" value="1"/>
</dbReference>
<evidence type="ECO:0000256" key="2">
    <source>
        <dbReference type="ARBA" id="ARBA00004370"/>
    </source>
</evidence>
<dbReference type="EC" id="2.7.13.3" evidence="3"/>
<dbReference type="InterPro" id="IPR036890">
    <property type="entry name" value="HATPase_C_sf"/>
</dbReference>
<keyword evidence="6 11" id="KW-0812">Transmembrane</keyword>
<dbReference type="Gene3D" id="3.30.565.10">
    <property type="entry name" value="Histidine kinase-like ATPase, C-terminal domain"/>
    <property type="match status" value="1"/>
</dbReference>
<dbReference type="Pfam" id="PF02518">
    <property type="entry name" value="HATPase_c"/>
    <property type="match status" value="1"/>
</dbReference>
<dbReference type="PRINTS" id="PR00344">
    <property type="entry name" value="BCTRLSENSOR"/>
</dbReference>
<evidence type="ECO:0000313" key="15">
    <source>
        <dbReference type="Proteomes" id="UP000472676"/>
    </source>
</evidence>
<evidence type="ECO:0000256" key="8">
    <source>
        <dbReference type="ARBA" id="ARBA00022989"/>
    </source>
</evidence>
<dbReference type="AlphaFoldDB" id="A0A6M2BWB5"/>
<evidence type="ECO:0000313" key="14">
    <source>
        <dbReference type="EMBL" id="NGY06555.1"/>
    </source>
</evidence>
<evidence type="ECO:0000256" key="3">
    <source>
        <dbReference type="ARBA" id="ARBA00012438"/>
    </source>
</evidence>
<dbReference type="GO" id="GO:0000155">
    <property type="term" value="F:phosphorelay sensor kinase activity"/>
    <property type="evidence" value="ECO:0007669"/>
    <property type="project" value="InterPro"/>
</dbReference>
<gene>
    <name evidence="14" type="ORF">G7Y85_17405</name>
</gene>
<proteinExistence type="predicted"/>